<dbReference type="GO" id="GO:0015421">
    <property type="term" value="F:ABC-type oligopeptide transporter activity"/>
    <property type="evidence" value="ECO:0007669"/>
    <property type="project" value="TreeGrafter"/>
</dbReference>
<organism evidence="1 2">
    <name type="scientific">Longispora fulva</name>
    <dbReference type="NCBI Taxonomy" id="619741"/>
    <lineage>
        <taxon>Bacteria</taxon>
        <taxon>Bacillati</taxon>
        <taxon>Actinomycetota</taxon>
        <taxon>Actinomycetes</taxon>
        <taxon>Micromonosporales</taxon>
        <taxon>Micromonosporaceae</taxon>
        <taxon>Longispora</taxon>
    </lineage>
</organism>
<gene>
    <name evidence="1" type="ORF">IW245_001844</name>
</gene>
<dbReference type="SUPFAM" id="SSF52540">
    <property type="entry name" value="P-loop containing nucleoside triphosphate hydrolases"/>
    <property type="match status" value="1"/>
</dbReference>
<dbReference type="PANTHER" id="PTHR43394:SF1">
    <property type="entry name" value="ATP-BINDING CASSETTE SUB-FAMILY B MEMBER 10, MITOCHONDRIAL"/>
    <property type="match status" value="1"/>
</dbReference>
<sequence>MARAFLADPAALVLDEATRHLDLDSESRVRDALHRLRHGRTTVLVAHRLSSVLDADQVAVVSGGRIAEVGPPEDLLRAGGLFATLHQRWVATST</sequence>
<dbReference type="AlphaFoldDB" id="A0A8J7GCS1"/>
<dbReference type="Proteomes" id="UP000622552">
    <property type="component" value="Unassembled WGS sequence"/>
</dbReference>
<dbReference type="Gene3D" id="3.40.50.300">
    <property type="entry name" value="P-loop containing nucleotide triphosphate hydrolases"/>
    <property type="match status" value="1"/>
</dbReference>
<dbReference type="PANTHER" id="PTHR43394">
    <property type="entry name" value="ATP-DEPENDENT PERMEASE MDL1, MITOCHONDRIAL"/>
    <property type="match status" value="1"/>
</dbReference>
<dbReference type="EMBL" id="JADOUF010000001">
    <property type="protein sequence ID" value="MBG6135650.1"/>
    <property type="molecule type" value="Genomic_DNA"/>
</dbReference>
<dbReference type="RefSeq" id="WP_231398719.1">
    <property type="nucleotide sequence ID" value="NZ_BONS01000002.1"/>
</dbReference>
<name>A0A8J7GCS1_9ACTN</name>
<keyword evidence="2" id="KW-1185">Reference proteome</keyword>
<protein>
    <submittedName>
        <fullName evidence="1">ABC-type multidrug transport system fused ATPase/permease subunit</fullName>
    </submittedName>
</protein>
<dbReference type="GO" id="GO:0090374">
    <property type="term" value="P:oligopeptide export from mitochondrion"/>
    <property type="evidence" value="ECO:0007669"/>
    <property type="project" value="TreeGrafter"/>
</dbReference>
<reference evidence="1" key="1">
    <citation type="submission" date="2020-11" db="EMBL/GenBank/DDBJ databases">
        <title>Sequencing the genomes of 1000 actinobacteria strains.</title>
        <authorList>
            <person name="Klenk H.-P."/>
        </authorList>
    </citation>
    <scope>NUCLEOTIDE SEQUENCE</scope>
    <source>
        <strain evidence="1">DSM 45356</strain>
    </source>
</reference>
<evidence type="ECO:0000313" key="1">
    <source>
        <dbReference type="EMBL" id="MBG6135650.1"/>
    </source>
</evidence>
<dbReference type="InterPro" id="IPR039421">
    <property type="entry name" value="Type_1_exporter"/>
</dbReference>
<comment type="caution">
    <text evidence="1">The sequence shown here is derived from an EMBL/GenBank/DDBJ whole genome shotgun (WGS) entry which is preliminary data.</text>
</comment>
<proteinExistence type="predicted"/>
<evidence type="ECO:0000313" key="2">
    <source>
        <dbReference type="Proteomes" id="UP000622552"/>
    </source>
</evidence>
<dbReference type="InterPro" id="IPR027417">
    <property type="entry name" value="P-loop_NTPase"/>
</dbReference>
<accession>A0A8J7GCS1</accession>